<dbReference type="InterPro" id="IPR051785">
    <property type="entry name" value="MMCE/EMCE_epimerase"/>
</dbReference>
<dbReference type="PANTHER" id="PTHR43048">
    <property type="entry name" value="METHYLMALONYL-COA EPIMERASE"/>
    <property type="match status" value="1"/>
</dbReference>
<feature type="domain" description="VOC" evidence="2">
    <location>
        <begin position="32"/>
        <end position="155"/>
    </location>
</feature>
<dbReference type="GO" id="GO:0046491">
    <property type="term" value="P:L-methylmalonyl-CoA metabolic process"/>
    <property type="evidence" value="ECO:0007669"/>
    <property type="project" value="TreeGrafter"/>
</dbReference>
<dbReference type="GO" id="GO:0046872">
    <property type="term" value="F:metal ion binding"/>
    <property type="evidence" value="ECO:0007669"/>
    <property type="project" value="UniProtKB-KW"/>
</dbReference>
<evidence type="ECO:0000313" key="3">
    <source>
        <dbReference type="EMBL" id="CAG7646427.1"/>
    </source>
</evidence>
<dbReference type="InterPro" id="IPR004360">
    <property type="entry name" value="Glyas_Fos-R_dOase_dom"/>
</dbReference>
<gene>
    <name evidence="3" type="ORF">SBRY_40409</name>
</gene>
<evidence type="ECO:0000259" key="2">
    <source>
        <dbReference type="PROSITE" id="PS51819"/>
    </source>
</evidence>
<dbReference type="PANTHER" id="PTHR43048:SF4">
    <property type="entry name" value="RING-CLEAVING DIOXYGENASE-RELATED"/>
    <property type="match status" value="1"/>
</dbReference>
<dbReference type="Proteomes" id="UP001153328">
    <property type="component" value="Unassembled WGS sequence"/>
</dbReference>
<dbReference type="InterPro" id="IPR029068">
    <property type="entry name" value="Glyas_Bleomycin-R_OHBP_Dase"/>
</dbReference>
<dbReference type="EMBL" id="CAJVAX010000018">
    <property type="protein sequence ID" value="CAG7646427.1"/>
    <property type="molecule type" value="Genomic_DNA"/>
</dbReference>
<reference evidence="3" key="1">
    <citation type="submission" date="2021-06" db="EMBL/GenBank/DDBJ databases">
        <authorList>
            <person name="Arsene-Ploetze F."/>
        </authorList>
    </citation>
    <scope>NUCLEOTIDE SEQUENCE</scope>
    <source>
        <strain evidence="3">SBRY1</strain>
    </source>
</reference>
<dbReference type="Pfam" id="PF00903">
    <property type="entry name" value="Glyoxalase"/>
    <property type="match status" value="1"/>
</dbReference>
<protein>
    <recommendedName>
        <fullName evidence="2">VOC domain-containing protein</fullName>
    </recommendedName>
</protein>
<sequence length="170" mass="18568">MREEALCGAGLGVGGGVGAPRGRTWARKVLMELTQIRLLVSDFPAVYRFYRDVLGLKPQFEAEDGPYAKLSPDVGHAAIALQDRAQMAAVLRPSGAEPAGHRALVALRVDDLEAAHRELTSRGARFTREPAPMGDRMRVAYLADPEGNLIELQEWLSLREQPGDAPTRPE</sequence>
<dbReference type="InterPro" id="IPR037523">
    <property type="entry name" value="VOC_core"/>
</dbReference>
<dbReference type="PROSITE" id="PS51819">
    <property type="entry name" value="VOC"/>
    <property type="match status" value="1"/>
</dbReference>
<keyword evidence="1" id="KW-0479">Metal-binding</keyword>
<dbReference type="Gene3D" id="3.10.180.10">
    <property type="entry name" value="2,3-Dihydroxybiphenyl 1,2-Dioxygenase, domain 1"/>
    <property type="match status" value="1"/>
</dbReference>
<comment type="caution">
    <text evidence="3">The sequence shown here is derived from an EMBL/GenBank/DDBJ whole genome shotgun (WGS) entry which is preliminary data.</text>
</comment>
<dbReference type="AlphaFoldDB" id="A0A9W4H2V7"/>
<accession>A0A9W4H2V7</accession>
<organism evidence="3 4">
    <name type="scientific">Actinacidiphila bryophytorum</name>
    <dbReference type="NCBI Taxonomy" id="1436133"/>
    <lineage>
        <taxon>Bacteria</taxon>
        <taxon>Bacillati</taxon>
        <taxon>Actinomycetota</taxon>
        <taxon>Actinomycetes</taxon>
        <taxon>Kitasatosporales</taxon>
        <taxon>Streptomycetaceae</taxon>
        <taxon>Actinacidiphila</taxon>
    </lineage>
</organism>
<proteinExistence type="predicted"/>
<name>A0A9W4H2V7_9ACTN</name>
<evidence type="ECO:0000256" key="1">
    <source>
        <dbReference type="ARBA" id="ARBA00022723"/>
    </source>
</evidence>
<dbReference type="CDD" id="cd07264">
    <property type="entry name" value="VOC_like"/>
    <property type="match status" value="1"/>
</dbReference>
<evidence type="ECO:0000313" key="4">
    <source>
        <dbReference type="Proteomes" id="UP001153328"/>
    </source>
</evidence>
<dbReference type="SUPFAM" id="SSF54593">
    <property type="entry name" value="Glyoxalase/Bleomycin resistance protein/Dihydroxybiphenyl dioxygenase"/>
    <property type="match status" value="1"/>
</dbReference>
<keyword evidence="4" id="KW-1185">Reference proteome</keyword>
<dbReference type="GO" id="GO:0004493">
    <property type="term" value="F:methylmalonyl-CoA epimerase activity"/>
    <property type="evidence" value="ECO:0007669"/>
    <property type="project" value="TreeGrafter"/>
</dbReference>